<sequence>MTDDAVTPRDVAAAARLADLALPDDRLAAVASLLSAWIPNANALSRRMQASNLDSLVPSVVFLQTGIDSEENVQ</sequence>
<evidence type="ECO:0000313" key="1">
    <source>
        <dbReference type="EMBL" id="SFO47538.1"/>
    </source>
</evidence>
<dbReference type="RefSeq" id="WP_093355777.1">
    <property type="nucleotide sequence ID" value="NZ_FOUY01000065.1"/>
</dbReference>
<protein>
    <submittedName>
        <fullName evidence="1">Uncharacterized protein</fullName>
    </submittedName>
</protein>
<gene>
    <name evidence="1" type="ORF">SAMN05216207_10658</name>
</gene>
<proteinExistence type="predicted"/>
<organism evidence="1 2">
    <name type="scientific">Pseudonocardia ammonioxydans</name>
    <dbReference type="NCBI Taxonomy" id="260086"/>
    <lineage>
        <taxon>Bacteria</taxon>
        <taxon>Bacillati</taxon>
        <taxon>Actinomycetota</taxon>
        <taxon>Actinomycetes</taxon>
        <taxon>Pseudonocardiales</taxon>
        <taxon>Pseudonocardiaceae</taxon>
        <taxon>Pseudonocardia</taxon>
    </lineage>
</organism>
<reference evidence="1 2" key="1">
    <citation type="submission" date="2016-10" db="EMBL/GenBank/DDBJ databases">
        <authorList>
            <person name="de Groot N.N."/>
        </authorList>
    </citation>
    <scope>NUCLEOTIDE SEQUENCE [LARGE SCALE GENOMIC DNA]</scope>
    <source>
        <strain evidence="1 2">CGMCC 4.1877</strain>
    </source>
</reference>
<dbReference type="Proteomes" id="UP000199614">
    <property type="component" value="Unassembled WGS sequence"/>
</dbReference>
<dbReference type="EMBL" id="FOUY01000065">
    <property type="protein sequence ID" value="SFO47538.1"/>
    <property type="molecule type" value="Genomic_DNA"/>
</dbReference>
<dbReference type="OrthoDB" id="8858752at2"/>
<name>A0A1I5HGR7_PSUAM</name>
<evidence type="ECO:0000313" key="2">
    <source>
        <dbReference type="Proteomes" id="UP000199614"/>
    </source>
</evidence>
<dbReference type="STRING" id="260086.SAMN05216207_10658"/>
<keyword evidence="2" id="KW-1185">Reference proteome</keyword>
<dbReference type="AlphaFoldDB" id="A0A1I5HGR7"/>
<accession>A0A1I5HGR7</accession>